<feature type="binding site" evidence="6">
    <location>
        <position position="88"/>
    </location>
    <ligand>
        <name>5-phospho-alpha-D-ribose 1-diphosphate</name>
        <dbReference type="ChEBI" id="CHEBI:58017"/>
        <note>ligand shared between dimeric partners</note>
    </ligand>
</feature>
<keyword evidence="6" id="KW-0460">Magnesium</keyword>
<keyword evidence="4 6" id="KW-0808">Transferase</keyword>
<keyword evidence="3 6" id="KW-0328">Glycosyltransferase</keyword>
<evidence type="ECO:0000313" key="8">
    <source>
        <dbReference type="EMBL" id="MBS1259485.1"/>
    </source>
</evidence>
<dbReference type="InterPro" id="IPR029057">
    <property type="entry name" value="PRTase-like"/>
</dbReference>
<feature type="domain" description="Phosphoribosyltransferase" evidence="7">
    <location>
        <begin position="41"/>
        <end position="151"/>
    </location>
</feature>
<accession>A0A942A2Q8</accession>
<dbReference type="InterPro" id="IPR004467">
    <property type="entry name" value="Or_phspho_trans_dom"/>
</dbReference>
<dbReference type="GO" id="GO:0019856">
    <property type="term" value="P:pyrimidine nucleobase biosynthetic process"/>
    <property type="evidence" value="ECO:0007669"/>
    <property type="project" value="TreeGrafter"/>
</dbReference>
<comment type="function">
    <text evidence="6">Catalyzes the transfer of a ribosyl phosphate group from 5-phosphoribose 1-diphosphate to orotate, leading to the formation of orotidine monophosphate (OMP).</text>
</comment>
<comment type="caution">
    <text evidence="8">The sequence shown here is derived from an EMBL/GenBank/DDBJ whole genome shotgun (WGS) entry which is preliminary data.</text>
</comment>
<evidence type="ECO:0000256" key="2">
    <source>
        <dbReference type="ARBA" id="ARBA00011971"/>
    </source>
</evidence>
<evidence type="ECO:0000256" key="5">
    <source>
        <dbReference type="ARBA" id="ARBA00022975"/>
    </source>
</evidence>
<dbReference type="Proteomes" id="UP000722750">
    <property type="component" value="Unassembled WGS sequence"/>
</dbReference>
<dbReference type="GO" id="GO:0044205">
    <property type="term" value="P:'de novo' UMP biosynthetic process"/>
    <property type="evidence" value="ECO:0007669"/>
    <property type="project" value="UniProtKB-UniRule"/>
</dbReference>
<evidence type="ECO:0000256" key="6">
    <source>
        <dbReference type="HAMAP-Rule" id="MF_01208"/>
    </source>
</evidence>
<feature type="binding site" description="in other chain" evidence="6">
    <location>
        <begin position="114"/>
        <end position="122"/>
    </location>
    <ligand>
        <name>5-phospho-alpha-D-ribose 1-diphosphate</name>
        <dbReference type="ChEBI" id="CHEBI:58017"/>
        <note>ligand shared between dimeric partners</note>
    </ligand>
</feature>
<comment type="similarity">
    <text evidence="6">Belongs to the purine/pyrimidine phosphoribosyltransferase family. PyrE subfamily.</text>
</comment>
<reference evidence="8" key="1">
    <citation type="journal article" date="2021" name="ISME J.">
        <title>Fine-scale metabolic discontinuity in a stratified prokaryote microbiome of a Red Sea deep halocline.</title>
        <authorList>
            <person name="Michoud G."/>
            <person name="Ngugi D.K."/>
            <person name="Barozzi A."/>
            <person name="Merlino G."/>
            <person name="Calleja M.L."/>
            <person name="Delgado-Huertas A."/>
            <person name="Moran X.A.G."/>
            <person name="Daffonchio D."/>
        </authorList>
    </citation>
    <scope>NUCLEOTIDE SEQUENCE</scope>
    <source>
        <strain evidence="8">SuakinDeep_MAG55_1</strain>
    </source>
</reference>
<keyword evidence="5 6" id="KW-0665">Pyrimidine biosynthesis</keyword>
<dbReference type="InterPro" id="IPR023031">
    <property type="entry name" value="OPRT"/>
</dbReference>
<feature type="binding site" evidence="6">
    <location>
        <position position="92"/>
    </location>
    <ligand>
        <name>5-phospho-alpha-D-ribose 1-diphosphate</name>
        <dbReference type="ChEBI" id="CHEBI:58017"/>
        <note>ligand shared between dimeric partners</note>
    </ligand>
</feature>
<name>A0A942A2Q8_9BACT</name>
<dbReference type="AlphaFoldDB" id="A0A942A2Q8"/>
<comment type="pathway">
    <text evidence="1 6">Pyrimidine metabolism; UMP biosynthesis via de novo pathway; UMP from orotate: step 1/2.</text>
</comment>
<evidence type="ECO:0000256" key="3">
    <source>
        <dbReference type="ARBA" id="ARBA00022676"/>
    </source>
</evidence>
<proteinExistence type="inferred from homology"/>
<comment type="caution">
    <text evidence="6">Lacks conserved residue(s) required for the propagation of feature annotation.</text>
</comment>
<dbReference type="PANTHER" id="PTHR19278:SF9">
    <property type="entry name" value="URIDINE 5'-MONOPHOSPHATE SYNTHASE"/>
    <property type="match status" value="1"/>
</dbReference>
<evidence type="ECO:0000259" key="7">
    <source>
        <dbReference type="Pfam" id="PF00156"/>
    </source>
</evidence>
<dbReference type="GO" id="GO:0004588">
    <property type="term" value="F:orotate phosphoribosyltransferase activity"/>
    <property type="evidence" value="ECO:0007669"/>
    <property type="project" value="UniProtKB-UniRule"/>
</dbReference>
<comment type="cofactor">
    <cofactor evidence="6">
        <name>Mg(2+)</name>
        <dbReference type="ChEBI" id="CHEBI:18420"/>
    </cofactor>
</comment>
<feature type="binding site" description="in other chain" evidence="6">
    <location>
        <position position="89"/>
    </location>
    <ligand>
        <name>5-phospho-alpha-D-ribose 1-diphosphate</name>
        <dbReference type="ChEBI" id="CHEBI:58017"/>
        <note>ligand shared between dimeric partners</note>
    </ligand>
</feature>
<comment type="catalytic activity">
    <reaction evidence="6">
        <text>orotidine 5'-phosphate + diphosphate = orotate + 5-phospho-alpha-D-ribose 1-diphosphate</text>
        <dbReference type="Rhea" id="RHEA:10380"/>
        <dbReference type="ChEBI" id="CHEBI:30839"/>
        <dbReference type="ChEBI" id="CHEBI:33019"/>
        <dbReference type="ChEBI" id="CHEBI:57538"/>
        <dbReference type="ChEBI" id="CHEBI:58017"/>
        <dbReference type="EC" id="2.4.2.10"/>
    </reaction>
</comment>
<organism evidence="8 9">
    <name type="scientific">Candidatus Scalindua arabica</name>
    <dbReference type="NCBI Taxonomy" id="1127984"/>
    <lineage>
        <taxon>Bacteria</taxon>
        <taxon>Pseudomonadati</taxon>
        <taxon>Planctomycetota</taxon>
        <taxon>Candidatus Brocadiia</taxon>
        <taxon>Candidatus Brocadiales</taxon>
        <taxon>Candidatus Scalinduaceae</taxon>
        <taxon>Candidatus Scalindua</taxon>
    </lineage>
</organism>
<feature type="binding site" evidence="6">
    <location>
        <position position="118"/>
    </location>
    <ligand>
        <name>orotate</name>
        <dbReference type="ChEBI" id="CHEBI:30839"/>
    </ligand>
</feature>
<dbReference type="InterPro" id="IPR000836">
    <property type="entry name" value="PRTase_dom"/>
</dbReference>
<evidence type="ECO:0000313" key="9">
    <source>
        <dbReference type="Proteomes" id="UP000722750"/>
    </source>
</evidence>
<dbReference type="GO" id="GO:0000287">
    <property type="term" value="F:magnesium ion binding"/>
    <property type="evidence" value="ECO:0007669"/>
    <property type="project" value="UniProtKB-UniRule"/>
</dbReference>
<dbReference type="PANTHER" id="PTHR19278">
    <property type="entry name" value="OROTATE PHOSPHORIBOSYLTRANSFERASE"/>
    <property type="match status" value="1"/>
</dbReference>
<dbReference type="CDD" id="cd06223">
    <property type="entry name" value="PRTases_typeI"/>
    <property type="match status" value="1"/>
</dbReference>
<dbReference type="NCBIfam" id="TIGR00336">
    <property type="entry name" value="pyrE"/>
    <property type="match status" value="1"/>
</dbReference>
<dbReference type="Gene3D" id="3.40.50.2020">
    <property type="match status" value="1"/>
</dbReference>
<evidence type="ECO:0000256" key="1">
    <source>
        <dbReference type="ARBA" id="ARBA00004889"/>
    </source>
</evidence>
<evidence type="ECO:0000256" key="4">
    <source>
        <dbReference type="ARBA" id="ARBA00022679"/>
    </source>
</evidence>
<dbReference type="HAMAP" id="MF_01208">
    <property type="entry name" value="PyrE"/>
    <property type="match status" value="1"/>
</dbReference>
<dbReference type="Pfam" id="PF00156">
    <property type="entry name" value="Pribosyltran"/>
    <property type="match status" value="1"/>
</dbReference>
<sequence length="173" mass="18559">MDLKQLGREIIETSYKEGEFTLSSGRSSSYIFDKYAFETRPKLLDAIAEGMGKMLNSDVTRIAGMELGGVPLATALSLKTGLPFVIVRKGKKGYGIDRPIEGDLITEDSVVIVEDIATTGAQALLAAEAVEEAGAKVSSILYVVDREEGAREGIESEGYRFEALFTRSGLGVG</sequence>
<gene>
    <name evidence="6" type="primary">pyrE</name>
    <name evidence="8" type="ORF">MAG551_02557</name>
</gene>
<dbReference type="EC" id="2.4.2.10" evidence="2 6"/>
<feature type="binding site" evidence="6">
    <location>
        <position position="146"/>
    </location>
    <ligand>
        <name>orotate</name>
        <dbReference type="ChEBI" id="CHEBI:30839"/>
    </ligand>
</feature>
<dbReference type="SUPFAM" id="SSF53271">
    <property type="entry name" value="PRTase-like"/>
    <property type="match status" value="1"/>
</dbReference>
<dbReference type="EMBL" id="JAANXD010000095">
    <property type="protein sequence ID" value="MBS1259485.1"/>
    <property type="molecule type" value="Genomic_DNA"/>
</dbReference>
<comment type="subunit">
    <text evidence="6">Homodimer.</text>
</comment>
<protein>
    <recommendedName>
        <fullName evidence="2 6">Orotate phosphoribosyltransferase</fullName>
        <shortName evidence="6">OPRT</shortName>
        <shortName evidence="6">OPRTase</shortName>
        <ecNumber evidence="2 6">2.4.2.10</ecNumber>
    </recommendedName>
</protein>